<dbReference type="AlphaFoldDB" id="A0A6H5J4L2"/>
<evidence type="ECO:0000256" key="1">
    <source>
        <dbReference type="SAM" id="MobiDB-lite"/>
    </source>
</evidence>
<sequence length="731" mass="83081">SESSTIHFDLQVRLYGEIFVAVRARRETRAEEEDEYCRRVGRSFVLFCASDFPKCATVSEPRRDVHLYMIAYHKDRIIWNSYEEKKTNLESIKLQRGVARSTRALASWEVAGRIGLTRREVQLLFALLSQVYPGTSCDKSEESRPLIRHREPYNTCLRDICHWTKSFVARRPIHEQEEKSGTRLCTRLYADVQRELCAYRALAVAAAVSAHNARGTRETTKIRMAQNRTTSRSALTCVYQTFIKQALEQVTTHVKIVEEMACVCANTRALEFIYTYNTYGHVHTDARRRQDRCVRRAKLQYIRAVCAREDSSGVYVTYVAVGHTARSGCNRARSEEAGRGARARRQLRVLRETSPDFSQLYTFIYLICLVRAMWRAHLAVYDSLLYSRTSRTPVAGIECANKATQRHAHTNEKKNLATRMISSNCATIECDDEFFLPVQANRRNPDVFVLFIVLRVHDIRMLCRYVCIRTTLEINNISHLDATTGAIIPGSGSGRSRGRELEIEGNITHEMCSGVVKSRDGAWLCVQWRVSRACAVSASYCSRSAACRALVQPKLNRLEDHPTDFYCFFFFFSRTRGAAASTRFQLQDTLIRGKDIRRKSDCRATRGARWCARAAAVLLERKSMQAEDIVKVQKRVAYAGREAETVPRQDSGQAHQLHLRKFIDRLAAPQRVAATQSSSSSNVGGGGGSSRSRARLWGRQSISILLLRATSSSEQKCCSRSEVYLLAVYNI</sequence>
<feature type="non-terminal residue" evidence="2">
    <location>
        <position position="1"/>
    </location>
</feature>
<accession>A0A6H5J4L2</accession>
<organism evidence="2 3">
    <name type="scientific">Trichogramma brassicae</name>
    <dbReference type="NCBI Taxonomy" id="86971"/>
    <lineage>
        <taxon>Eukaryota</taxon>
        <taxon>Metazoa</taxon>
        <taxon>Ecdysozoa</taxon>
        <taxon>Arthropoda</taxon>
        <taxon>Hexapoda</taxon>
        <taxon>Insecta</taxon>
        <taxon>Pterygota</taxon>
        <taxon>Neoptera</taxon>
        <taxon>Endopterygota</taxon>
        <taxon>Hymenoptera</taxon>
        <taxon>Apocrita</taxon>
        <taxon>Proctotrupomorpha</taxon>
        <taxon>Chalcidoidea</taxon>
        <taxon>Trichogrammatidae</taxon>
        <taxon>Trichogramma</taxon>
    </lineage>
</organism>
<evidence type="ECO:0000313" key="3">
    <source>
        <dbReference type="Proteomes" id="UP000479190"/>
    </source>
</evidence>
<dbReference type="Proteomes" id="UP000479190">
    <property type="component" value="Unassembled WGS sequence"/>
</dbReference>
<proteinExistence type="predicted"/>
<evidence type="ECO:0000313" key="2">
    <source>
        <dbReference type="EMBL" id="CAB0043400.1"/>
    </source>
</evidence>
<protein>
    <submittedName>
        <fullName evidence="2">Uncharacterized protein</fullName>
    </submittedName>
</protein>
<feature type="region of interest" description="Disordered" evidence="1">
    <location>
        <begin position="672"/>
        <end position="693"/>
    </location>
</feature>
<name>A0A6H5J4L2_9HYME</name>
<dbReference type="EMBL" id="CADCXV010001316">
    <property type="protein sequence ID" value="CAB0043400.1"/>
    <property type="molecule type" value="Genomic_DNA"/>
</dbReference>
<keyword evidence="3" id="KW-1185">Reference proteome</keyword>
<reference evidence="2 3" key="1">
    <citation type="submission" date="2020-02" db="EMBL/GenBank/DDBJ databases">
        <authorList>
            <person name="Ferguson B K."/>
        </authorList>
    </citation>
    <scope>NUCLEOTIDE SEQUENCE [LARGE SCALE GENOMIC DNA]</scope>
</reference>
<gene>
    <name evidence="2" type="ORF">TBRA_LOCUS14988</name>
</gene>